<reference evidence="3 4" key="1">
    <citation type="journal article" date="2016" name="Mol. Biol. Evol.">
        <title>Comparative Genomics of Early-Diverging Mushroom-Forming Fungi Provides Insights into the Origins of Lignocellulose Decay Capabilities.</title>
        <authorList>
            <person name="Nagy L.G."/>
            <person name="Riley R."/>
            <person name="Tritt A."/>
            <person name="Adam C."/>
            <person name="Daum C."/>
            <person name="Floudas D."/>
            <person name="Sun H."/>
            <person name="Yadav J.S."/>
            <person name="Pangilinan J."/>
            <person name="Larsson K.H."/>
            <person name="Matsuura K."/>
            <person name="Barry K."/>
            <person name="Labutti K."/>
            <person name="Kuo R."/>
            <person name="Ohm R.A."/>
            <person name="Bhattacharya S.S."/>
            <person name="Shirouzu T."/>
            <person name="Yoshinaga Y."/>
            <person name="Martin F.M."/>
            <person name="Grigoriev I.V."/>
            <person name="Hibbett D.S."/>
        </authorList>
    </citation>
    <scope>NUCLEOTIDE SEQUENCE [LARGE SCALE GENOMIC DNA]</scope>
    <source>
        <strain evidence="3 4">HHB12733</strain>
    </source>
</reference>
<dbReference type="InterPro" id="IPR053828">
    <property type="entry name" value="Nucleosidase_C"/>
</dbReference>
<dbReference type="GO" id="GO:0009166">
    <property type="term" value="P:nucleotide catabolic process"/>
    <property type="evidence" value="ECO:0007669"/>
    <property type="project" value="InterPro"/>
</dbReference>
<protein>
    <recommendedName>
        <fullName evidence="2">Putative 5'-nucleotidase C-terminal domain-containing protein</fullName>
    </recommendedName>
</protein>
<dbReference type="SUPFAM" id="SSF56300">
    <property type="entry name" value="Metallo-dependent phosphatases"/>
    <property type="match status" value="1"/>
</dbReference>
<sequence length="603" mass="68155">MKPSIYALTLPACLLQIAGASQPGATQSNAWPARPLVWGDINFLFTTDTHGWLMGHTKSRPPEPNYSADFGDFLSFVTHMKEIAQEKGVDLLLVDSGDLHDGTGLTDGSPTGQPNAHEACSNKFITRLPYDVLATGNHELYKYSSALDTRQNFVPHWNGRYLTSNVNVTLYQQPDMGISAPLGARYRKFTTLQGKHVTAFGVLFHFTWNAPGTIVQSVEDLVEQVWFREAIADPPDLFLLAGHMPVHLEEDPDVNVNDWPIVYYAIRQVHPTTPIFIFGGHSHKRNCTVMDEHAIAVQGGRYMETVGWLSANLTEDGGYSRRYLDTNRNTYQYHTRLREESFDTAAGLKLTNDIAELANKWNLHDVFGYAPQDWYLDRVDYPDKQSIMTLFLDEVLPTVMRLGAPERSHIPLLAIFNRGSIRYDIYHGAFTRNDQYTVLPFKNDFFYATVPWAVGKRVVDGANKKREDEAQLRNARRIMMPSLRHTQGQESDAVVMQKVFSGPEEQLTLGYVTQDLCDGYADDTIHLDIGGMDRADDYMSSPPPELDDDDLIDVIFPSFVAQPIVDVLNKLFPGQNYSIPTLPIYCGIQSDQVFEVYARHMWN</sequence>
<evidence type="ECO:0000313" key="3">
    <source>
        <dbReference type="EMBL" id="KZT55537.1"/>
    </source>
</evidence>
<dbReference type="GO" id="GO:0005829">
    <property type="term" value="C:cytosol"/>
    <property type="evidence" value="ECO:0007669"/>
    <property type="project" value="TreeGrafter"/>
</dbReference>
<dbReference type="STRING" id="1353952.A0A165EUA4"/>
<dbReference type="InterPro" id="IPR036907">
    <property type="entry name" value="5'-Nucleotdase_C_sf"/>
</dbReference>
<evidence type="ECO:0000256" key="1">
    <source>
        <dbReference type="SAM" id="SignalP"/>
    </source>
</evidence>
<dbReference type="AlphaFoldDB" id="A0A165EUA4"/>
<dbReference type="Proteomes" id="UP000076842">
    <property type="component" value="Unassembled WGS sequence"/>
</dbReference>
<name>A0A165EUA4_9BASI</name>
<dbReference type="InterPro" id="IPR029052">
    <property type="entry name" value="Metallo-depent_PP-like"/>
</dbReference>
<dbReference type="GO" id="GO:0016787">
    <property type="term" value="F:hydrolase activity"/>
    <property type="evidence" value="ECO:0007669"/>
    <property type="project" value="InterPro"/>
</dbReference>
<dbReference type="EMBL" id="KV423993">
    <property type="protein sequence ID" value="KZT55537.1"/>
    <property type="molecule type" value="Genomic_DNA"/>
</dbReference>
<dbReference type="GO" id="GO:0005576">
    <property type="term" value="C:extracellular region"/>
    <property type="evidence" value="ECO:0007669"/>
    <property type="project" value="UniProtKB-ARBA"/>
</dbReference>
<evidence type="ECO:0000313" key="4">
    <source>
        <dbReference type="Proteomes" id="UP000076842"/>
    </source>
</evidence>
<dbReference type="InParanoid" id="A0A165EUA4"/>
<keyword evidence="1" id="KW-0732">Signal</keyword>
<dbReference type="Gene3D" id="3.90.780.10">
    <property type="entry name" value="5'-Nucleotidase, C-terminal domain"/>
    <property type="match status" value="1"/>
</dbReference>
<dbReference type="FunFam" id="3.60.21.10:FF:000043">
    <property type="entry name" value="Ser/Thr protein phosphatase family"/>
    <property type="match status" value="1"/>
</dbReference>
<feature type="domain" description="Putative 5'-nucleotidase C-terminal" evidence="2">
    <location>
        <begin position="373"/>
        <end position="564"/>
    </location>
</feature>
<dbReference type="PANTHER" id="PTHR11575:SF22">
    <property type="entry name" value="ADL392WP"/>
    <property type="match status" value="1"/>
</dbReference>
<dbReference type="InterPro" id="IPR006179">
    <property type="entry name" value="5_nucleotidase/apyrase"/>
</dbReference>
<dbReference type="InterPro" id="IPR014485">
    <property type="entry name" value="Pesterase_C1039"/>
</dbReference>
<dbReference type="OrthoDB" id="7722975at2759"/>
<dbReference type="FunCoup" id="A0A165EUA4">
    <property type="interactions" value="206"/>
</dbReference>
<evidence type="ECO:0000259" key="2">
    <source>
        <dbReference type="Pfam" id="PF21953"/>
    </source>
</evidence>
<dbReference type="Gene3D" id="3.60.21.10">
    <property type="match status" value="1"/>
</dbReference>
<dbReference type="SUPFAM" id="SSF55816">
    <property type="entry name" value="5'-nucleotidase (syn. UDP-sugar hydrolase), C-terminal domain"/>
    <property type="match status" value="1"/>
</dbReference>
<proteinExistence type="predicted"/>
<organism evidence="3 4">
    <name type="scientific">Calocera cornea HHB12733</name>
    <dbReference type="NCBI Taxonomy" id="1353952"/>
    <lineage>
        <taxon>Eukaryota</taxon>
        <taxon>Fungi</taxon>
        <taxon>Dikarya</taxon>
        <taxon>Basidiomycota</taxon>
        <taxon>Agaricomycotina</taxon>
        <taxon>Dacrymycetes</taxon>
        <taxon>Dacrymycetales</taxon>
        <taxon>Dacrymycetaceae</taxon>
        <taxon>Calocera</taxon>
    </lineage>
</organism>
<dbReference type="PIRSF" id="PIRSF017316">
    <property type="entry name" value="Pesterase_C1039"/>
    <property type="match status" value="1"/>
</dbReference>
<feature type="chain" id="PRO_5007857403" description="Putative 5'-nucleotidase C-terminal domain-containing protein" evidence="1">
    <location>
        <begin position="21"/>
        <end position="603"/>
    </location>
</feature>
<gene>
    <name evidence="3" type="ORF">CALCODRAFT_437087</name>
</gene>
<feature type="signal peptide" evidence="1">
    <location>
        <begin position="1"/>
        <end position="20"/>
    </location>
</feature>
<keyword evidence="4" id="KW-1185">Reference proteome</keyword>
<accession>A0A165EUA4</accession>
<dbReference type="PANTHER" id="PTHR11575">
    <property type="entry name" value="5'-NUCLEOTIDASE-RELATED"/>
    <property type="match status" value="1"/>
</dbReference>
<dbReference type="Pfam" id="PF21953">
    <property type="entry name" value="NadN_nucleosid_C"/>
    <property type="match status" value="1"/>
</dbReference>